<comment type="caution">
    <text evidence="1">The sequence shown here is derived from an EMBL/GenBank/DDBJ whole genome shotgun (WGS) entry which is preliminary data.</text>
</comment>
<name>A0ACB8HLR4_9BRYO</name>
<protein>
    <submittedName>
        <fullName evidence="1">Uncharacterized protein</fullName>
    </submittedName>
</protein>
<dbReference type="EMBL" id="CM038913">
    <property type="protein sequence ID" value="KAH9556710.1"/>
    <property type="molecule type" value="Genomic_DNA"/>
</dbReference>
<dbReference type="Proteomes" id="UP000828922">
    <property type="component" value="Linkage Group LG07"/>
</dbReference>
<accession>A0ACB8HLR4</accession>
<evidence type="ECO:0000313" key="2">
    <source>
        <dbReference type="Proteomes" id="UP000828922"/>
    </source>
</evidence>
<evidence type="ECO:0000313" key="1">
    <source>
        <dbReference type="EMBL" id="KAH9556710.1"/>
    </source>
</evidence>
<reference evidence="2" key="1">
    <citation type="journal article" date="2022" name="New Phytol.">
        <title>Phylogenomic structure and speciation in an emerging model: the Sphagnum magellanicum complex (Bryophyta).</title>
        <authorList>
            <person name="Shaw A.J."/>
            <person name="Piatkowski B."/>
            <person name="Duffy A.M."/>
            <person name="Aguero B."/>
            <person name="Imwattana K."/>
            <person name="Nieto-Lugilde M."/>
            <person name="Healey A."/>
            <person name="Weston D.J."/>
            <person name="Patel M.N."/>
            <person name="Schmutz J."/>
            <person name="Grimwood J."/>
            <person name="Yavitt J.B."/>
            <person name="Hassel K."/>
            <person name="Stenoien H.K."/>
            <person name="Flatberg K.I."/>
            <person name="Bickford C.P."/>
            <person name="Hicks K.A."/>
        </authorList>
    </citation>
    <scope>NUCLEOTIDE SEQUENCE [LARGE SCALE GENOMIC DNA]</scope>
</reference>
<organism evidence="1 2">
    <name type="scientific">Sphagnum magellanicum</name>
    <dbReference type="NCBI Taxonomy" id="128215"/>
    <lineage>
        <taxon>Eukaryota</taxon>
        <taxon>Viridiplantae</taxon>
        <taxon>Streptophyta</taxon>
        <taxon>Embryophyta</taxon>
        <taxon>Bryophyta</taxon>
        <taxon>Sphagnophytina</taxon>
        <taxon>Sphagnopsida</taxon>
        <taxon>Sphagnales</taxon>
        <taxon>Sphagnaceae</taxon>
        <taxon>Sphagnum</taxon>
    </lineage>
</organism>
<proteinExistence type="predicted"/>
<gene>
    <name evidence="1" type="ORF">CY35_07G044700</name>
</gene>
<keyword evidence="2" id="KW-1185">Reference proteome</keyword>
<sequence>MKQDPSILAAWVGACGIHRLYFECDMNVLLSHVCAAAHMWNNSITVEEQGQCWIEMEWEMEAGYVPETCFCMHDLDKHQKEWTVCYHIEKLAIAYSFMSTVPEIPIYVFEELWHML</sequence>